<dbReference type="Gene3D" id="3.20.20.140">
    <property type="entry name" value="Metal-dependent hydrolases"/>
    <property type="match status" value="1"/>
</dbReference>
<evidence type="ECO:0000313" key="3">
    <source>
        <dbReference type="EMBL" id="GHA06851.1"/>
    </source>
</evidence>
<dbReference type="InterPro" id="IPR033932">
    <property type="entry name" value="YtcJ-like"/>
</dbReference>
<dbReference type="Pfam" id="PF07969">
    <property type="entry name" value="Amidohydro_3"/>
    <property type="match status" value="1"/>
</dbReference>
<dbReference type="Gene3D" id="3.10.310.70">
    <property type="match status" value="1"/>
</dbReference>
<name>A0A918RNI9_9GAMM</name>
<evidence type="ECO:0000256" key="1">
    <source>
        <dbReference type="SAM" id="SignalP"/>
    </source>
</evidence>
<organism evidence="3 4">
    <name type="scientific">Arenicella chitinivorans</name>
    <dbReference type="NCBI Taxonomy" id="1329800"/>
    <lineage>
        <taxon>Bacteria</taxon>
        <taxon>Pseudomonadati</taxon>
        <taxon>Pseudomonadota</taxon>
        <taxon>Gammaproteobacteria</taxon>
        <taxon>Arenicellales</taxon>
        <taxon>Arenicellaceae</taxon>
        <taxon>Arenicella</taxon>
    </lineage>
</organism>
<feature type="chain" id="PRO_5036673331" evidence="1">
    <location>
        <begin position="20"/>
        <end position="547"/>
    </location>
</feature>
<dbReference type="PANTHER" id="PTHR22642">
    <property type="entry name" value="IMIDAZOLONEPROPIONASE"/>
    <property type="match status" value="1"/>
</dbReference>
<dbReference type="EMBL" id="BMXA01000002">
    <property type="protein sequence ID" value="GHA06851.1"/>
    <property type="molecule type" value="Genomic_DNA"/>
</dbReference>
<evidence type="ECO:0000259" key="2">
    <source>
        <dbReference type="Pfam" id="PF07969"/>
    </source>
</evidence>
<gene>
    <name evidence="3" type="ORF">GCM10008090_15670</name>
</gene>
<dbReference type="CDD" id="cd01300">
    <property type="entry name" value="YtcJ_like"/>
    <property type="match status" value="1"/>
</dbReference>
<accession>A0A918RNI9</accession>
<reference evidence="3" key="2">
    <citation type="submission" date="2020-09" db="EMBL/GenBank/DDBJ databases">
        <authorList>
            <person name="Sun Q."/>
            <person name="Kim S."/>
        </authorList>
    </citation>
    <scope>NUCLEOTIDE SEQUENCE</scope>
    <source>
        <strain evidence="3">KCTC 12711</strain>
    </source>
</reference>
<dbReference type="GO" id="GO:0016810">
    <property type="term" value="F:hydrolase activity, acting on carbon-nitrogen (but not peptide) bonds"/>
    <property type="evidence" value="ECO:0007669"/>
    <property type="project" value="InterPro"/>
</dbReference>
<keyword evidence="4" id="KW-1185">Reference proteome</keyword>
<dbReference type="RefSeq" id="WP_229794195.1">
    <property type="nucleotide sequence ID" value="NZ_BMXA01000002.1"/>
</dbReference>
<proteinExistence type="predicted"/>
<evidence type="ECO:0000313" key="4">
    <source>
        <dbReference type="Proteomes" id="UP000614811"/>
    </source>
</evidence>
<dbReference type="InterPro" id="IPR013108">
    <property type="entry name" value="Amidohydro_3"/>
</dbReference>
<dbReference type="PANTHER" id="PTHR22642:SF2">
    <property type="entry name" value="PROTEIN LONG AFTER FAR-RED 3"/>
    <property type="match status" value="1"/>
</dbReference>
<dbReference type="InterPro" id="IPR011059">
    <property type="entry name" value="Metal-dep_hydrolase_composite"/>
</dbReference>
<dbReference type="Gene3D" id="2.30.40.10">
    <property type="entry name" value="Urease, subunit C, domain 1"/>
    <property type="match status" value="1"/>
</dbReference>
<feature type="signal peptide" evidence="1">
    <location>
        <begin position="1"/>
        <end position="19"/>
    </location>
</feature>
<dbReference type="SUPFAM" id="SSF51556">
    <property type="entry name" value="Metallo-dependent hydrolases"/>
    <property type="match status" value="1"/>
</dbReference>
<feature type="domain" description="Amidohydrolase 3" evidence="2">
    <location>
        <begin position="68"/>
        <end position="544"/>
    </location>
</feature>
<reference evidence="3" key="1">
    <citation type="journal article" date="2014" name="Int. J. Syst. Evol. Microbiol.">
        <title>Complete genome sequence of Corynebacterium casei LMG S-19264T (=DSM 44701T), isolated from a smear-ripened cheese.</title>
        <authorList>
            <consortium name="US DOE Joint Genome Institute (JGI-PGF)"/>
            <person name="Walter F."/>
            <person name="Albersmeier A."/>
            <person name="Kalinowski J."/>
            <person name="Ruckert C."/>
        </authorList>
    </citation>
    <scope>NUCLEOTIDE SEQUENCE</scope>
    <source>
        <strain evidence="3">KCTC 12711</strain>
    </source>
</reference>
<protein>
    <submittedName>
        <fullName evidence="3">Amidohydrolase</fullName>
    </submittedName>
</protein>
<dbReference type="InterPro" id="IPR032466">
    <property type="entry name" value="Metal_Hydrolase"/>
</dbReference>
<dbReference type="SUPFAM" id="SSF51338">
    <property type="entry name" value="Composite domain of metallo-dependent hydrolases"/>
    <property type="match status" value="1"/>
</dbReference>
<sequence>MKFCLRLTFLLLISLPAKAQVTVVTNATIYTVDQRRPVVSSFAYQNDKIIAVGNEQALLATYQGAQQLDLNGATVVPGFIDAHGHLLGLGQSLSYANLMGTESKQEIIAALKISAQSLPEGAWLLGRGWDQNDWPEKNLPTAADLNAAFPNRPVWLERVDGHASWGNDKAMGFATRDLNGAWQPEGGEIIRDEKGNATGVFIDNAAQLIQVHVPVADQATLAAQLKLAMAKTAEVGLTAMHDAGTSLQVWHLLESLQQEKQLKVRVYAMADGANQMLNYLCEKGPIVDPSAMLSARAIKLYSDGALGSRGAALLADYSDAPGNKGLLIESEQSLTQHATRAAKCGLQVNIHAIGDRGNQVTLNVLEAATKLDNPGRHRIEHSQIVAQSDFARFKQLALIASVQPTHATSDMYWAEDRVGAERIKGAYAWQRFLELGIPLALGSDFPVERPEPLEGFYAAVARQDAKGWPDNGWYAEQSLTREEALYGFTLGAAYAAFQEDKLGSISVGKQADFVVLSQDIMQIPVDKLLETKVKATYLNGQAIYQSE</sequence>
<dbReference type="AlphaFoldDB" id="A0A918RNI9"/>
<dbReference type="Proteomes" id="UP000614811">
    <property type="component" value="Unassembled WGS sequence"/>
</dbReference>
<keyword evidence="1" id="KW-0732">Signal</keyword>
<comment type="caution">
    <text evidence="3">The sequence shown here is derived from an EMBL/GenBank/DDBJ whole genome shotgun (WGS) entry which is preliminary data.</text>
</comment>